<feature type="chain" id="PRO_5023045455" evidence="1">
    <location>
        <begin position="18"/>
        <end position="132"/>
    </location>
</feature>
<sequence length="132" mass="15069" precursor="true">MLRRPAKFLATAAVLTAAWHSLPLTNQTAEAAYGWEGQRRVSHQDPHDLFYNYYVGPGPSGAAAQLYVSPLPVPEHVGHTYNTYQPFYPHEYMYGHQRAYYSHQPGAGWTRTNVRYNTGGGKLKFIQYRLNH</sequence>
<name>A0A5C5YGP6_9BACT</name>
<dbReference type="Proteomes" id="UP000318478">
    <property type="component" value="Unassembled WGS sequence"/>
</dbReference>
<keyword evidence="3" id="KW-1185">Reference proteome</keyword>
<gene>
    <name evidence="2" type="ORF">Pla123a_39210</name>
</gene>
<comment type="caution">
    <text evidence="2">The sequence shown here is derived from an EMBL/GenBank/DDBJ whole genome shotgun (WGS) entry which is preliminary data.</text>
</comment>
<protein>
    <submittedName>
        <fullName evidence="2">Uncharacterized protein</fullName>
    </submittedName>
</protein>
<reference evidence="2 3" key="1">
    <citation type="submission" date="2019-02" db="EMBL/GenBank/DDBJ databases">
        <title>Deep-cultivation of Planctomycetes and their phenomic and genomic characterization uncovers novel biology.</title>
        <authorList>
            <person name="Wiegand S."/>
            <person name="Jogler M."/>
            <person name="Boedeker C."/>
            <person name="Pinto D."/>
            <person name="Vollmers J."/>
            <person name="Rivas-Marin E."/>
            <person name="Kohn T."/>
            <person name="Peeters S.H."/>
            <person name="Heuer A."/>
            <person name="Rast P."/>
            <person name="Oberbeckmann S."/>
            <person name="Bunk B."/>
            <person name="Jeske O."/>
            <person name="Meyerdierks A."/>
            <person name="Storesund J.E."/>
            <person name="Kallscheuer N."/>
            <person name="Luecker S."/>
            <person name="Lage O.M."/>
            <person name="Pohl T."/>
            <person name="Merkel B.J."/>
            <person name="Hornburger P."/>
            <person name="Mueller R.-W."/>
            <person name="Bruemmer F."/>
            <person name="Labrenz M."/>
            <person name="Spormann A.M."/>
            <person name="Op Den Camp H."/>
            <person name="Overmann J."/>
            <person name="Amann R."/>
            <person name="Jetten M.S.M."/>
            <person name="Mascher T."/>
            <person name="Medema M.H."/>
            <person name="Devos D.P."/>
            <person name="Kaster A.-K."/>
            <person name="Ovreas L."/>
            <person name="Rohde M."/>
            <person name="Galperin M.Y."/>
            <person name="Jogler C."/>
        </authorList>
    </citation>
    <scope>NUCLEOTIDE SEQUENCE [LARGE SCALE GENOMIC DNA]</scope>
    <source>
        <strain evidence="2 3">Pla123a</strain>
    </source>
</reference>
<accession>A0A5C5YGP6</accession>
<proteinExistence type="predicted"/>
<dbReference type="OrthoDB" id="282809at2"/>
<feature type="signal peptide" evidence="1">
    <location>
        <begin position="1"/>
        <end position="17"/>
    </location>
</feature>
<organism evidence="2 3">
    <name type="scientific">Posidoniimonas polymericola</name>
    <dbReference type="NCBI Taxonomy" id="2528002"/>
    <lineage>
        <taxon>Bacteria</taxon>
        <taxon>Pseudomonadati</taxon>
        <taxon>Planctomycetota</taxon>
        <taxon>Planctomycetia</taxon>
        <taxon>Pirellulales</taxon>
        <taxon>Lacipirellulaceae</taxon>
        <taxon>Posidoniimonas</taxon>
    </lineage>
</organism>
<keyword evidence="1" id="KW-0732">Signal</keyword>
<evidence type="ECO:0000313" key="3">
    <source>
        <dbReference type="Proteomes" id="UP000318478"/>
    </source>
</evidence>
<dbReference type="EMBL" id="SJPO01000010">
    <property type="protein sequence ID" value="TWT73585.1"/>
    <property type="molecule type" value="Genomic_DNA"/>
</dbReference>
<evidence type="ECO:0000313" key="2">
    <source>
        <dbReference type="EMBL" id="TWT73585.1"/>
    </source>
</evidence>
<evidence type="ECO:0000256" key="1">
    <source>
        <dbReference type="SAM" id="SignalP"/>
    </source>
</evidence>
<dbReference type="AlphaFoldDB" id="A0A5C5YGP6"/>
<dbReference type="RefSeq" id="WP_146590049.1">
    <property type="nucleotide sequence ID" value="NZ_SJPO01000010.1"/>
</dbReference>